<keyword evidence="3" id="KW-1185">Reference proteome</keyword>
<dbReference type="AlphaFoldDB" id="H6N6U3"/>
<evidence type="ECO:0000313" key="3">
    <source>
        <dbReference type="Proteomes" id="UP000009135"/>
    </source>
</evidence>
<evidence type="ECO:0000313" key="2">
    <source>
        <dbReference type="EMBL" id="AEW45365.2"/>
    </source>
</evidence>
<accession>H6N6U3</accession>
<dbReference type="HOGENOM" id="CLU_1446181_0_0_14"/>
<proteinExistence type="predicted"/>
<name>H6N6U3_MYCHN</name>
<dbReference type="OrthoDB" id="402382at2"/>
<dbReference type="KEGG" id="mhe:MHC_02505"/>
<feature type="region of interest" description="Disordered" evidence="1">
    <location>
        <begin position="38"/>
        <end position="102"/>
    </location>
</feature>
<reference evidence="2 3" key="1">
    <citation type="journal article" date="2012" name="J. Bacteriol.">
        <title>Complete genome sequence of Mycoplasma haemocanis strain Illinois.</title>
        <authorList>
            <person name="do Nascimento N.C."/>
            <person name="Guimaraes A.M."/>
            <person name="Santos A.P."/>
            <person name="Sanmiguel P.J."/>
            <person name="Messick J.B."/>
        </authorList>
    </citation>
    <scope>NUCLEOTIDE SEQUENCE [LARGE SCALE GENOMIC DNA]</scope>
    <source>
        <strain evidence="2 3">Illinois</strain>
    </source>
</reference>
<evidence type="ECO:0000256" key="1">
    <source>
        <dbReference type="SAM" id="MobiDB-lite"/>
    </source>
</evidence>
<protein>
    <submittedName>
        <fullName evidence="2">Uncharacterized protein</fullName>
    </submittedName>
</protein>
<dbReference type="EMBL" id="CP003199">
    <property type="protein sequence ID" value="AEW45365.2"/>
    <property type="molecule type" value="Genomic_DNA"/>
</dbReference>
<organism evidence="2 3">
    <name type="scientific">Mycoplasma haemocanis (strain Illinois)</name>
    <dbReference type="NCBI Taxonomy" id="1111676"/>
    <lineage>
        <taxon>Bacteria</taxon>
        <taxon>Bacillati</taxon>
        <taxon>Mycoplasmatota</taxon>
        <taxon>Mollicutes</taxon>
        <taxon>Mycoplasmataceae</taxon>
        <taxon>Mycoplasma</taxon>
    </lineage>
</organism>
<dbReference type="Proteomes" id="UP000009135">
    <property type="component" value="Chromosome"/>
</dbReference>
<gene>
    <name evidence="2" type="ordered locus">MHC_02505</name>
</gene>
<sequence length="187" mass="20292">MVLSTMMKSLLGGTLLAAGAGLGIGQAIFFPGDSNSENLVKTSVKSSTEDQSESEENGNSPGSKGDEDSKGGTSGSQVTGEQVVTSEVSGSPQTQTSPAKQEEKCTVYKILSSVDRTAFLAEDGFLENEAKKQTKHRDFKNACDKASGKKIYLSFENVGSWWYPKYEWTYNKSKQSINWNIKPNPKK</sequence>
<feature type="compositionally biased region" description="Polar residues" evidence="1">
    <location>
        <begin position="75"/>
        <end position="99"/>
    </location>
</feature>